<evidence type="ECO:0000313" key="1">
    <source>
        <dbReference type="EMBL" id="KKL73152.1"/>
    </source>
</evidence>
<gene>
    <name evidence="1" type="ORF">LCGC14_2077770</name>
</gene>
<proteinExistence type="predicted"/>
<protein>
    <submittedName>
        <fullName evidence="1">Uncharacterized protein</fullName>
    </submittedName>
</protein>
<reference evidence="1" key="1">
    <citation type="journal article" date="2015" name="Nature">
        <title>Complex archaea that bridge the gap between prokaryotes and eukaryotes.</title>
        <authorList>
            <person name="Spang A."/>
            <person name="Saw J.H."/>
            <person name="Jorgensen S.L."/>
            <person name="Zaremba-Niedzwiedzka K."/>
            <person name="Martijn J."/>
            <person name="Lind A.E."/>
            <person name="van Eijk R."/>
            <person name="Schleper C."/>
            <person name="Guy L."/>
            <person name="Ettema T.J."/>
        </authorList>
    </citation>
    <scope>NUCLEOTIDE SEQUENCE</scope>
</reference>
<accession>A0A0F9HDE9</accession>
<name>A0A0F9HDE9_9ZZZZ</name>
<organism evidence="1">
    <name type="scientific">marine sediment metagenome</name>
    <dbReference type="NCBI Taxonomy" id="412755"/>
    <lineage>
        <taxon>unclassified sequences</taxon>
        <taxon>metagenomes</taxon>
        <taxon>ecological metagenomes</taxon>
    </lineage>
</organism>
<dbReference type="EMBL" id="LAZR01025052">
    <property type="protein sequence ID" value="KKL73152.1"/>
    <property type="molecule type" value="Genomic_DNA"/>
</dbReference>
<dbReference type="AlphaFoldDB" id="A0A0F9HDE9"/>
<comment type="caution">
    <text evidence="1">The sequence shown here is derived from an EMBL/GenBank/DDBJ whole genome shotgun (WGS) entry which is preliminary data.</text>
</comment>
<sequence length="51" mass="6271">MSENLFDQCQIKDRKLKHKINLDWGNFIAFWGIKIADKIIEWYFRNKRDLA</sequence>